<comment type="similarity">
    <text evidence="1">Belongs to the universal ribosomal protein uS7 family.</text>
</comment>
<dbReference type="GO" id="GO:1990904">
    <property type="term" value="C:ribonucleoprotein complex"/>
    <property type="evidence" value="ECO:0007669"/>
    <property type="project" value="UniProtKB-KW"/>
</dbReference>
<dbReference type="SUPFAM" id="SSF47973">
    <property type="entry name" value="Ribosomal protein S7"/>
    <property type="match status" value="1"/>
</dbReference>
<dbReference type="Gene3D" id="1.10.455.10">
    <property type="entry name" value="Ribosomal protein S7 domain"/>
    <property type="match status" value="1"/>
</dbReference>
<evidence type="ECO:0000313" key="5">
    <source>
        <dbReference type="Proteomes" id="UP000095767"/>
    </source>
</evidence>
<proteinExistence type="inferred from homology"/>
<gene>
    <name evidence="4" type="ORF">BAE44_0021273</name>
</gene>
<evidence type="ECO:0000256" key="1">
    <source>
        <dbReference type="ARBA" id="ARBA00007151"/>
    </source>
</evidence>
<dbReference type="STRING" id="888268.A0A1E5UXU5"/>
<evidence type="ECO:0000256" key="3">
    <source>
        <dbReference type="ARBA" id="ARBA00023274"/>
    </source>
</evidence>
<evidence type="ECO:0008006" key="6">
    <source>
        <dbReference type="Google" id="ProtNLM"/>
    </source>
</evidence>
<feature type="non-terminal residue" evidence="4">
    <location>
        <position position="1"/>
    </location>
</feature>
<reference evidence="4 5" key="1">
    <citation type="submission" date="2016-09" db="EMBL/GenBank/DDBJ databases">
        <title>The draft genome of Dichanthelium oligosanthes: A C3 panicoid grass species.</title>
        <authorList>
            <person name="Studer A.J."/>
            <person name="Schnable J.C."/>
            <person name="Brutnell T.P."/>
        </authorList>
    </citation>
    <scope>NUCLEOTIDE SEQUENCE [LARGE SCALE GENOMIC DNA]</scope>
    <source>
        <strain evidence="5">cv. Kellogg 1175</strain>
        <tissue evidence="4">Leaf</tissue>
    </source>
</reference>
<dbReference type="OrthoDB" id="607010at2759"/>
<evidence type="ECO:0000313" key="4">
    <source>
        <dbReference type="EMBL" id="OEL17709.1"/>
    </source>
</evidence>
<dbReference type="Proteomes" id="UP000095767">
    <property type="component" value="Unassembled WGS sequence"/>
</dbReference>
<dbReference type="InterPro" id="IPR036823">
    <property type="entry name" value="Ribosomal_uS7_dom_sf"/>
</dbReference>
<dbReference type="GO" id="GO:0005840">
    <property type="term" value="C:ribosome"/>
    <property type="evidence" value="ECO:0007669"/>
    <property type="project" value="UniProtKB-KW"/>
</dbReference>
<keyword evidence="3" id="KW-0687">Ribonucleoprotein</keyword>
<comment type="caution">
    <text evidence="4">The sequence shown here is derived from an EMBL/GenBank/DDBJ whole genome shotgun (WGS) entry which is preliminary data.</text>
</comment>
<dbReference type="AlphaFoldDB" id="A0A1E5UXU5"/>
<protein>
    <recommendedName>
        <fullName evidence="6">Ribosomal protein S7 domain-containing protein</fullName>
    </recommendedName>
</protein>
<evidence type="ECO:0000256" key="2">
    <source>
        <dbReference type="ARBA" id="ARBA00022980"/>
    </source>
</evidence>
<dbReference type="EMBL" id="LWDX02058988">
    <property type="protein sequence ID" value="OEL17709.1"/>
    <property type="molecule type" value="Genomic_DNA"/>
</dbReference>
<name>A0A1E5UXU5_9POAL</name>
<accession>A0A1E5UXU5</accession>
<keyword evidence="5" id="KW-1185">Reference proteome</keyword>
<organism evidence="4 5">
    <name type="scientific">Dichanthelium oligosanthes</name>
    <dbReference type="NCBI Taxonomy" id="888268"/>
    <lineage>
        <taxon>Eukaryota</taxon>
        <taxon>Viridiplantae</taxon>
        <taxon>Streptophyta</taxon>
        <taxon>Embryophyta</taxon>
        <taxon>Tracheophyta</taxon>
        <taxon>Spermatophyta</taxon>
        <taxon>Magnoliopsida</taxon>
        <taxon>Liliopsida</taxon>
        <taxon>Poales</taxon>
        <taxon>Poaceae</taxon>
        <taxon>PACMAD clade</taxon>
        <taxon>Panicoideae</taxon>
        <taxon>Panicodae</taxon>
        <taxon>Paniceae</taxon>
        <taxon>Dichantheliinae</taxon>
        <taxon>Dichanthelium</taxon>
    </lineage>
</organism>
<keyword evidence="2" id="KW-0689">Ribosomal protein</keyword>
<sequence length="57" mass="6549">LAYQIIYRAAICRVTHNIGVKIRRNKKGPTRKVLIEIGSKQERALAILWLLESSQKC</sequence>